<dbReference type="AlphaFoldDB" id="A0A1A0H9N0"/>
<accession>A0A1A0H9N0</accession>
<comment type="caution">
    <text evidence="2">The sequence shown here is derived from an EMBL/GenBank/DDBJ whole genome shotgun (WGS) entry which is preliminary data.</text>
</comment>
<reference evidence="2 3" key="1">
    <citation type="submission" date="2016-05" db="EMBL/GenBank/DDBJ databases">
        <title>Comparative genomics of biotechnologically important yeasts.</title>
        <authorList>
            <consortium name="DOE Joint Genome Institute"/>
            <person name="Riley R."/>
            <person name="Haridas S."/>
            <person name="Wolfe K.H."/>
            <person name="Lopes M.R."/>
            <person name="Hittinger C.T."/>
            <person name="Goker M."/>
            <person name="Salamov A."/>
            <person name="Wisecaver J."/>
            <person name="Long T.M."/>
            <person name="Aerts A.L."/>
            <person name="Barry K."/>
            <person name="Choi C."/>
            <person name="Clum A."/>
            <person name="Coughlan A.Y."/>
            <person name="Deshpande S."/>
            <person name="Douglass A.P."/>
            <person name="Hanson S.J."/>
            <person name="Klenk H.-P."/>
            <person name="LaButti K."/>
            <person name="Lapidus A."/>
            <person name="Lindquist E."/>
            <person name="Lipzen A."/>
            <person name="Meier-kolthoff J.P."/>
            <person name="Ohm R.A."/>
            <person name="Otillar R.P."/>
            <person name="Pangilinan J."/>
            <person name="Peng Y."/>
            <person name="Rokas A."/>
            <person name="Rosa C.A."/>
            <person name="Scheuner C."/>
            <person name="Sibirny A.A."/>
            <person name="Slot J.C."/>
            <person name="Stielow J.B."/>
            <person name="Sun H."/>
            <person name="Kurtzman C.P."/>
            <person name="Blackwell M."/>
            <person name="Grigoriev I.V."/>
            <person name="Jeffries T.W."/>
        </authorList>
    </citation>
    <scope>NUCLEOTIDE SEQUENCE [LARGE SCALE GENOMIC DNA]</scope>
    <source>
        <strain evidence="2 3">NRRL YB-4993</strain>
    </source>
</reference>
<feature type="region of interest" description="Disordered" evidence="1">
    <location>
        <begin position="1"/>
        <end position="83"/>
    </location>
</feature>
<protein>
    <submittedName>
        <fullName evidence="2">Uncharacterized protein</fullName>
    </submittedName>
</protein>
<dbReference type="OrthoDB" id="4088176at2759"/>
<feature type="region of interest" description="Disordered" evidence="1">
    <location>
        <begin position="112"/>
        <end position="164"/>
    </location>
</feature>
<evidence type="ECO:0000256" key="1">
    <source>
        <dbReference type="SAM" id="MobiDB-lite"/>
    </source>
</evidence>
<proteinExistence type="predicted"/>
<dbReference type="Proteomes" id="UP000092555">
    <property type="component" value="Unassembled WGS sequence"/>
</dbReference>
<feature type="compositionally biased region" description="Basic and acidic residues" evidence="1">
    <location>
        <begin position="28"/>
        <end position="37"/>
    </location>
</feature>
<dbReference type="RefSeq" id="XP_018711243.1">
    <property type="nucleotide sequence ID" value="XM_018857742.1"/>
</dbReference>
<dbReference type="EMBL" id="LXTC01000004">
    <property type="protein sequence ID" value="OBA20721.1"/>
    <property type="molecule type" value="Genomic_DNA"/>
</dbReference>
<sequence>MKNPFSSAPKKELPSDEPPPYEQLEAIHSPEKGDQKVPEAPLYSETYGPNEYPPEKGGPPVAPRPDWQNGNTSSPGHVPPGTYTYTVAPQTANIAYDIEGRNARPGYAQYLQTDAQRIAQGDAPKPREAFGRGGAPLAPSKKSLGQSGGFPGALGPTYYDSSRK</sequence>
<organism evidence="2 3">
    <name type="scientific">Metschnikowia bicuspidata var. bicuspidata NRRL YB-4993</name>
    <dbReference type="NCBI Taxonomy" id="869754"/>
    <lineage>
        <taxon>Eukaryota</taxon>
        <taxon>Fungi</taxon>
        <taxon>Dikarya</taxon>
        <taxon>Ascomycota</taxon>
        <taxon>Saccharomycotina</taxon>
        <taxon>Pichiomycetes</taxon>
        <taxon>Metschnikowiaceae</taxon>
        <taxon>Metschnikowia</taxon>
    </lineage>
</organism>
<gene>
    <name evidence="2" type="ORF">METBIDRAFT_44111</name>
</gene>
<dbReference type="GeneID" id="30030718"/>
<evidence type="ECO:0000313" key="3">
    <source>
        <dbReference type="Proteomes" id="UP000092555"/>
    </source>
</evidence>
<name>A0A1A0H9N0_9ASCO</name>
<keyword evidence="3" id="KW-1185">Reference proteome</keyword>
<evidence type="ECO:0000313" key="2">
    <source>
        <dbReference type="EMBL" id="OBA20721.1"/>
    </source>
</evidence>